<evidence type="ECO:0000313" key="3">
    <source>
        <dbReference type="EMBL" id="KAK7427746.1"/>
    </source>
</evidence>
<dbReference type="EMBL" id="JAZAVK010000049">
    <property type="protein sequence ID" value="KAK7427746.1"/>
    <property type="molecule type" value="Genomic_DNA"/>
</dbReference>
<organism evidence="3 4">
    <name type="scientific">Neonectria magnoliae</name>
    <dbReference type="NCBI Taxonomy" id="2732573"/>
    <lineage>
        <taxon>Eukaryota</taxon>
        <taxon>Fungi</taxon>
        <taxon>Dikarya</taxon>
        <taxon>Ascomycota</taxon>
        <taxon>Pezizomycotina</taxon>
        <taxon>Sordariomycetes</taxon>
        <taxon>Hypocreomycetidae</taxon>
        <taxon>Hypocreales</taxon>
        <taxon>Nectriaceae</taxon>
        <taxon>Neonectria</taxon>
    </lineage>
</organism>
<proteinExistence type="predicted"/>
<dbReference type="PANTHER" id="PTHR45681">
    <property type="entry name" value="POLYKETIDE SYNTHASE 44-RELATED"/>
    <property type="match status" value="1"/>
</dbReference>
<reference evidence="3 4" key="1">
    <citation type="journal article" date="2025" name="Microbiol. Resour. Announc.">
        <title>Draft genome sequences for Neonectria magnoliae and Neonectria punicea, canker pathogens of Liriodendron tulipifera and Acer saccharum in West Virginia.</title>
        <authorList>
            <person name="Petronek H.M."/>
            <person name="Kasson M.T."/>
            <person name="Metheny A.M."/>
            <person name="Stauder C.M."/>
            <person name="Lovett B."/>
            <person name="Lynch S.C."/>
            <person name="Garnas J.R."/>
            <person name="Kasson L.R."/>
            <person name="Stajich J.E."/>
        </authorList>
    </citation>
    <scope>NUCLEOTIDE SEQUENCE [LARGE SCALE GENOMIC DNA]</scope>
    <source>
        <strain evidence="3 4">NRRL 64651</strain>
    </source>
</reference>
<dbReference type="InterPro" id="IPR050444">
    <property type="entry name" value="Polyketide_Synthase"/>
</dbReference>
<dbReference type="InterPro" id="IPR014043">
    <property type="entry name" value="Acyl_transferase_dom"/>
</dbReference>
<feature type="domain" description="Malonyl-CoA:ACP transacylase (MAT)" evidence="2">
    <location>
        <begin position="1"/>
        <end position="193"/>
    </location>
</feature>
<dbReference type="InterPro" id="IPR013217">
    <property type="entry name" value="Methyltransf_12"/>
</dbReference>
<dbReference type="InterPro" id="IPR016035">
    <property type="entry name" value="Acyl_Trfase/lysoPLipase"/>
</dbReference>
<dbReference type="InterPro" id="IPR029063">
    <property type="entry name" value="SAM-dependent_MTases_sf"/>
</dbReference>
<dbReference type="SUPFAM" id="SSF53335">
    <property type="entry name" value="S-adenosyl-L-methionine-dependent methyltransferases"/>
    <property type="match status" value="1"/>
</dbReference>
<evidence type="ECO:0000313" key="4">
    <source>
        <dbReference type="Proteomes" id="UP001498421"/>
    </source>
</evidence>
<dbReference type="CDD" id="cd02440">
    <property type="entry name" value="AdoMet_MTases"/>
    <property type="match status" value="1"/>
</dbReference>
<dbReference type="Pfam" id="PF08242">
    <property type="entry name" value="Methyltransf_12"/>
    <property type="match status" value="1"/>
</dbReference>
<sequence length="781" mass="85625">MISINLAESEVSKFLDMIVDQNARAKVCVACINSPLNSPLNCTLSGHEAAIDAVKAQAVKDGIFAQKLKTGVAYHSPSMQVIAGEYLLLMGGLESQDGRATAGIPMVSSVSAKVVSRDILSSTQYWVDNMVSPVQFSQAIQILTQNSSTLKASFGSITDLVEIGPHPALRRPVKDTAGDVHSDAVTAAVAKERKEKDKKLLYRIEWKPQLSLLQPEQLVQVCKASKFARDESAIARNKSKLCSALELVVAGTLKRIDRTKVPETLRRHVEWMEHQVGKLSATQQREEEIISDAEIESRLLEVDQVLPAWKLYTTCARKLPEILSGELDPLQVVFESDLADIFYADLFQNLCADGRFGSILDLASHENPALRILEVGAGTGGMTGHVLAALHEREKSTGGLSFAEYAYTDISPAFFEPASRRWPDLQAQGRLSFKTFDLGRPLESQGLEPASYDLVIAASVLHASPYLEATIRNVRKALKPGGRLVLLEVINPDDIATNFMAGLVPGWWVAREAWRPHSAAVPEHIWDKCLADNGFSGNDVVIRHYKNDQCHIMSVIVTTAVQEPARSRSERSRLVLVVDRQQSEQQLLLANLGSRSTSIVPFSAGQLQVALAGLTRNGTVICLAEANNRPILGTLSEEAFGCLQLLIKNAPNLLWATSTDTDNKQYPDYGIVQGFLRSIRAEQPDSHIVTVAIERVVDEATCAEYVAKTFWVAFDTPSSKEVEYVVRDGLFMTGRVVEDVAGNTMLRSLLSPQMKQRAWSEGPALQLTMGSPGALDSLRFV</sequence>
<dbReference type="Gene3D" id="3.40.50.720">
    <property type="entry name" value="NAD(P)-binding Rossmann-like Domain"/>
    <property type="match status" value="1"/>
</dbReference>
<dbReference type="Gene3D" id="3.40.50.150">
    <property type="entry name" value="Vaccinia Virus protein VP39"/>
    <property type="match status" value="1"/>
</dbReference>
<dbReference type="InterPro" id="IPR001227">
    <property type="entry name" value="Ac_transferase_dom_sf"/>
</dbReference>
<dbReference type="Gene3D" id="3.40.366.10">
    <property type="entry name" value="Malonyl-Coenzyme A Acyl Carrier Protein, domain 2"/>
    <property type="match status" value="1"/>
</dbReference>
<dbReference type="PANTHER" id="PTHR45681:SF6">
    <property type="entry name" value="POLYKETIDE SYNTHASE 37"/>
    <property type="match status" value="1"/>
</dbReference>
<keyword evidence="1" id="KW-0808">Transferase</keyword>
<dbReference type="SMART" id="SM00827">
    <property type="entry name" value="PKS_AT"/>
    <property type="match status" value="1"/>
</dbReference>
<comment type="caution">
    <text evidence="3">The sequence shown here is derived from an EMBL/GenBank/DDBJ whole genome shotgun (WGS) entry which is preliminary data.</text>
</comment>
<dbReference type="SUPFAM" id="SSF52151">
    <property type="entry name" value="FabD/lysophospholipase-like"/>
    <property type="match status" value="1"/>
</dbReference>
<protein>
    <recommendedName>
        <fullName evidence="2">Malonyl-CoA:ACP transacylase (MAT) domain-containing protein</fullName>
    </recommendedName>
</protein>
<dbReference type="Pfam" id="PF00698">
    <property type="entry name" value="Acyl_transf_1"/>
    <property type="match status" value="1"/>
</dbReference>
<gene>
    <name evidence="3" type="ORF">QQZ08_005684</name>
</gene>
<evidence type="ECO:0000256" key="1">
    <source>
        <dbReference type="ARBA" id="ARBA00022679"/>
    </source>
</evidence>
<name>A0ABR1I316_9HYPO</name>
<keyword evidence="4" id="KW-1185">Reference proteome</keyword>
<evidence type="ECO:0000259" key="2">
    <source>
        <dbReference type="SMART" id="SM00827"/>
    </source>
</evidence>
<accession>A0ABR1I316</accession>
<dbReference type="Proteomes" id="UP001498421">
    <property type="component" value="Unassembled WGS sequence"/>
</dbReference>